<dbReference type="InterPro" id="IPR035979">
    <property type="entry name" value="RBD_domain_sf"/>
</dbReference>
<evidence type="ECO:0000256" key="1">
    <source>
        <dbReference type="SAM" id="MobiDB-lite"/>
    </source>
</evidence>
<dbReference type="Gene3D" id="3.30.70.330">
    <property type="match status" value="2"/>
</dbReference>
<dbReference type="OrthoDB" id="2935572at2759"/>
<organism evidence="2 3">
    <name type="scientific">Aspergillus rambellii</name>
    <dbReference type="NCBI Taxonomy" id="308745"/>
    <lineage>
        <taxon>Eukaryota</taxon>
        <taxon>Fungi</taxon>
        <taxon>Dikarya</taxon>
        <taxon>Ascomycota</taxon>
        <taxon>Pezizomycotina</taxon>
        <taxon>Eurotiomycetes</taxon>
        <taxon>Eurotiomycetidae</taxon>
        <taxon>Eurotiales</taxon>
        <taxon>Aspergillaceae</taxon>
        <taxon>Aspergillus</taxon>
        <taxon>Aspergillus subgen. Nidulantes</taxon>
    </lineage>
</organism>
<feature type="compositionally biased region" description="Polar residues" evidence="1">
    <location>
        <begin position="132"/>
        <end position="144"/>
    </location>
</feature>
<dbReference type="CDD" id="cd12261">
    <property type="entry name" value="RRM1_3_MRN1"/>
    <property type="match status" value="1"/>
</dbReference>
<keyword evidence="3" id="KW-1185">Reference proteome</keyword>
<protein>
    <recommendedName>
        <fullName evidence="4">RRM domain-containing protein</fullName>
    </recommendedName>
</protein>
<dbReference type="Proteomes" id="UP000034291">
    <property type="component" value="Unassembled WGS sequence"/>
</dbReference>
<evidence type="ECO:0000313" key="2">
    <source>
        <dbReference type="EMBL" id="KKK13406.1"/>
    </source>
</evidence>
<evidence type="ECO:0008006" key="4">
    <source>
        <dbReference type="Google" id="ProtNLM"/>
    </source>
</evidence>
<dbReference type="AlphaFoldDB" id="A0A0F8URD6"/>
<gene>
    <name evidence="2" type="ORF">ARAM_006872</name>
</gene>
<dbReference type="STRING" id="308745.A0A0F8URD6"/>
<feature type="region of interest" description="Disordered" evidence="1">
    <location>
        <begin position="79"/>
        <end position="144"/>
    </location>
</feature>
<dbReference type="EMBL" id="JZBS01003810">
    <property type="protein sequence ID" value="KKK13406.1"/>
    <property type="molecule type" value="Genomic_DNA"/>
</dbReference>
<accession>A0A0F8URD6</accession>
<evidence type="ECO:0000313" key="3">
    <source>
        <dbReference type="Proteomes" id="UP000034291"/>
    </source>
</evidence>
<sequence length="375" mass="41991">MSFSFAKLDNQSMGPSFQKTSPNTELFSRDLVTISKSEYQSLLQASNHLNKLKESLLNGGLSQETLNILIYDTPPCPPSAHKNVKGRSAANRAPRNENSASHNERLNGKGADEEEDVMTDSHSDEKDDYGESSGSTESFGQNDQRTVLIRGLPDRATHKDIAQAVRGGPLLHIYLRAREHSASVSFVDEAPAQEFLQHTKAHGLYVAGKRVEALWNDRQFYLPPYVRAKINNGATRNLAIYNVHPHITEAVIREDLEHIHNLIVISVKFKRGNAFISTNSVHNALFARSCMMSRFKYKGMRISFYPDECREQFAKMPVAPKKELPVSSRNPISVPNRFHLLFLDGAEDDESGDHHDGVSINMNDNICWTDNSVSA</sequence>
<name>A0A0F8URD6_9EURO</name>
<dbReference type="InterPro" id="IPR012677">
    <property type="entry name" value="Nucleotide-bd_a/b_plait_sf"/>
</dbReference>
<proteinExistence type="predicted"/>
<dbReference type="GO" id="GO:0003676">
    <property type="term" value="F:nucleic acid binding"/>
    <property type="evidence" value="ECO:0007669"/>
    <property type="project" value="InterPro"/>
</dbReference>
<feature type="compositionally biased region" description="Basic and acidic residues" evidence="1">
    <location>
        <begin position="102"/>
        <end position="111"/>
    </location>
</feature>
<dbReference type="SUPFAM" id="SSF54928">
    <property type="entry name" value="RNA-binding domain, RBD"/>
    <property type="match status" value="2"/>
</dbReference>
<feature type="region of interest" description="Disordered" evidence="1">
    <location>
        <begin position="1"/>
        <end position="23"/>
    </location>
</feature>
<comment type="caution">
    <text evidence="2">The sequence shown here is derived from an EMBL/GenBank/DDBJ whole genome shotgun (WGS) entry which is preliminary data.</text>
</comment>
<reference evidence="2 3" key="1">
    <citation type="submission" date="2015-02" db="EMBL/GenBank/DDBJ databases">
        <title>Draft Genome Sequences of Two Closely-Related Aflatoxigenic Aspergillus Species Obtained from the Cote d'Ivoire.</title>
        <authorList>
            <person name="Moore G.G."/>
            <person name="Beltz S.B."/>
            <person name="Mack B.M."/>
        </authorList>
    </citation>
    <scope>NUCLEOTIDE SEQUENCE [LARGE SCALE GENOMIC DNA]</scope>
    <source>
        <strain evidence="2 3">SRRC1468</strain>
    </source>
</reference>